<dbReference type="EMBL" id="HE796683">
    <property type="protein sequence ID" value="CCG99134.1"/>
    <property type="molecule type" value="Genomic_DNA"/>
</dbReference>
<dbReference type="Proteomes" id="UP000011058">
    <property type="component" value="Chromosome"/>
</dbReference>
<keyword evidence="1" id="KW-0812">Transmembrane</keyword>
<dbReference type="eggNOG" id="ENOG5030Q6Z">
    <property type="taxonomic scope" value="Bacteria"/>
</dbReference>
<keyword evidence="1" id="KW-1133">Transmembrane helix</keyword>
<keyword evidence="1" id="KW-0472">Membrane</keyword>
<protein>
    <recommendedName>
        <fullName evidence="4">DoxX family protein</fullName>
    </recommendedName>
</protein>
<gene>
    <name evidence="2" type="ORF">FAES_1124</name>
</gene>
<accession>I0K4T1</accession>
<dbReference type="AlphaFoldDB" id="I0K4T1"/>
<keyword evidence="3" id="KW-1185">Reference proteome</keyword>
<dbReference type="PATRIC" id="fig|1166018.3.peg.2846"/>
<sequence>MKNSRAVARPAAKVAIYWQTRKCVFGLFLILNRSDRNILTKNLCLAERRKWTRQYAKLSAMTTIEKLFDRFDKLDTRINRWLVANSIGILRVCMGLVFLGFGILKFFPHISPIEDLATRTTTTLTLGVFTGHNAMDFVAGLECAIGVCFLSGRFLRVGVWLMALQMIGAMSPLLIYPAELFPGPLHAPTLAAQYIIKDIILVAAGMVIASTWTGARIVAEPTRMLTSLRRRAPKIHQAAKPAASY</sequence>
<dbReference type="HOGENOM" id="CLU_1132275_0_0_10"/>
<feature type="transmembrane region" description="Helical" evidence="1">
    <location>
        <begin position="81"/>
        <end position="104"/>
    </location>
</feature>
<proteinExistence type="predicted"/>
<evidence type="ECO:0000313" key="2">
    <source>
        <dbReference type="EMBL" id="CCG99134.1"/>
    </source>
</evidence>
<feature type="transmembrane region" description="Helical" evidence="1">
    <location>
        <begin position="195"/>
        <end position="219"/>
    </location>
</feature>
<reference evidence="2 3" key="1">
    <citation type="journal article" date="2012" name="J. Bacteriol.">
        <title>Genome Sequence of Fibrella aestuarina BUZ 2T, a Filamentous Marine Bacterium.</title>
        <authorList>
            <person name="Filippini M."/>
            <person name="Qi W."/>
            <person name="Blom J."/>
            <person name="Goesmann A."/>
            <person name="Smits T.H."/>
            <person name="Bagheri H.C."/>
        </authorList>
    </citation>
    <scope>NUCLEOTIDE SEQUENCE [LARGE SCALE GENOMIC DNA]</scope>
    <source>
        <strain evidence="3">BUZ 2T</strain>
    </source>
</reference>
<evidence type="ECO:0008006" key="4">
    <source>
        <dbReference type="Google" id="ProtNLM"/>
    </source>
</evidence>
<organism evidence="2 3">
    <name type="scientific">Fibrella aestuarina BUZ 2</name>
    <dbReference type="NCBI Taxonomy" id="1166018"/>
    <lineage>
        <taxon>Bacteria</taxon>
        <taxon>Pseudomonadati</taxon>
        <taxon>Bacteroidota</taxon>
        <taxon>Cytophagia</taxon>
        <taxon>Cytophagales</taxon>
        <taxon>Spirosomataceae</taxon>
        <taxon>Fibrella</taxon>
    </lineage>
</organism>
<dbReference type="KEGG" id="fae:FAES_1124"/>
<name>I0K4T1_9BACT</name>
<evidence type="ECO:0000313" key="3">
    <source>
        <dbReference type="Proteomes" id="UP000011058"/>
    </source>
</evidence>
<feature type="transmembrane region" description="Helical" evidence="1">
    <location>
        <begin position="157"/>
        <end position="175"/>
    </location>
</feature>
<feature type="transmembrane region" description="Helical" evidence="1">
    <location>
        <begin position="124"/>
        <end position="150"/>
    </location>
</feature>
<dbReference type="STRING" id="1166018.FAES_1124"/>
<evidence type="ECO:0000256" key="1">
    <source>
        <dbReference type="SAM" id="Phobius"/>
    </source>
</evidence>